<dbReference type="GO" id="GO:0009880">
    <property type="term" value="P:embryonic pattern specification"/>
    <property type="evidence" value="ECO:0007669"/>
    <property type="project" value="TreeGrafter"/>
</dbReference>
<keyword evidence="8" id="KW-0804">Transcription</keyword>
<dbReference type="KEGG" id="dhe:111603654"/>
<keyword evidence="6" id="KW-0805">Transcription regulation</keyword>
<feature type="compositionally biased region" description="Low complexity" evidence="11">
    <location>
        <begin position="130"/>
        <end position="163"/>
    </location>
</feature>
<dbReference type="SMART" id="SM00355">
    <property type="entry name" value="ZnF_C2H2"/>
    <property type="match status" value="2"/>
</dbReference>
<feature type="domain" description="C2H2-type" evidence="12">
    <location>
        <begin position="584"/>
        <end position="606"/>
    </location>
</feature>
<dbReference type="CTD" id="41069"/>
<dbReference type="FunFam" id="3.30.160.60:FF:001385">
    <property type="entry name" value="zinc finger protein 774"/>
    <property type="match status" value="1"/>
</dbReference>
<dbReference type="AlphaFoldDB" id="A0A6J1MDW2"/>
<feature type="region of interest" description="Disordered" evidence="11">
    <location>
        <begin position="373"/>
        <end position="542"/>
    </location>
</feature>
<evidence type="ECO:0000256" key="2">
    <source>
        <dbReference type="ARBA" id="ARBA00022723"/>
    </source>
</evidence>
<dbReference type="GO" id="GO:0000981">
    <property type="term" value="F:DNA-binding transcription factor activity, RNA polymerase II-specific"/>
    <property type="evidence" value="ECO:0007669"/>
    <property type="project" value="TreeGrafter"/>
</dbReference>
<evidence type="ECO:0000256" key="7">
    <source>
        <dbReference type="ARBA" id="ARBA00023125"/>
    </source>
</evidence>
<keyword evidence="3" id="KW-0677">Repeat</keyword>
<dbReference type="OMA" id="YCNELSA"/>
<dbReference type="InterPro" id="IPR036236">
    <property type="entry name" value="Znf_C2H2_sf"/>
</dbReference>
<evidence type="ECO:0000256" key="1">
    <source>
        <dbReference type="ARBA" id="ARBA00004123"/>
    </source>
</evidence>
<dbReference type="InterPro" id="IPR013087">
    <property type="entry name" value="Znf_C2H2_type"/>
</dbReference>
<proteinExistence type="predicted"/>
<feature type="compositionally biased region" description="Polar residues" evidence="11">
    <location>
        <begin position="458"/>
        <end position="467"/>
    </location>
</feature>
<comment type="subcellular location">
    <subcellularLocation>
        <location evidence="1">Nucleus</location>
    </subcellularLocation>
</comment>
<dbReference type="FunFam" id="3.30.160.60:FF:001499">
    <property type="entry name" value="Zinc finger protein"/>
    <property type="match status" value="1"/>
</dbReference>
<keyword evidence="4 10" id="KW-0863">Zinc-finger</keyword>
<dbReference type="GO" id="GO:0048619">
    <property type="term" value="P:embryonic hindgut morphogenesis"/>
    <property type="evidence" value="ECO:0007669"/>
    <property type="project" value="TreeGrafter"/>
</dbReference>
<dbReference type="GO" id="GO:0008270">
    <property type="term" value="F:zinc ion binding"/>
    <property type="evidence" value="ECO:0007669"/>
    <property type="project" value="UniProtKB-KW"/>
</dbReference>
<dbReference type="PANTHER" id="PTHR14196">
    <property type="entry name" value="ODD-SKIPPED - RELATED"/>
    <property type="match status" value="1"/>
</dbReference>
<keyword evidence="5" id="KW-0862">Zinc</keyword>
<evidence type="ECO:0000256" key="4">
    <source>
        <dbReference type="ARBA" id="ARBA00022771"/>
    </source>
</evidence>
<feature type="compositionally biased region" description="Low complexity" evidence="11">
    <location>
        <begin position="412"/>
        <end position="426"/>
    </location>
</feature>
<organism evidence="13 14">
    <name type="scientific">Drosophila hydei</name>
    <name type="common">Fruit fly</name>
    <dbReference type="NCBI Taxonomy" id="7224"/>
    <lineage>
        <taxon>Eukaryota</taxon>
        <taxon>Metazoa</taxon>
        <taxon>Ecdysozoa</taxon>
        <taxon>Arthropoda</taxon>
        <taxon>Hexapoda</taxon>
        <taxon>Insecta</taxon>
        <taxon>Pterygota</taxon>
        <taxon>Neoptera</taxon>
        <taxon>Endopterygota</taxon>
        <taxon>Diptera</taxon>
        <taxon>Brachycera</taxon>
        <taxon>Muscomorpha</taxon>
        <taxon>Ephydroidea</taxon>
        <taxon>Drosophilidae</taxon>
        <taxon>Drosophila</taxon>
    </lineage>
</organism>
<evidence type="ECO:0000313" key="13">
    <source>
        <dbReference type="Proteomes" id="UP000504633"/>
    </source>
</evidence>
<evidence type="ECO:0000256" key="11">
    <source>
        <dbReference type="SAM" id="MobiDB-lite"/>
    </source>
</evidence>
<evidence type="ECO:0000256" key="3">
    <source>
        <dbReference type="ARBA" id="ARBA00022737"/>
    </source>
</evidence>
<evidence type="ECO:0000313" key="14">
    <source>
        <dbReference type="RefSeq" id="XP_023177101.1"/>
    </source>
</evidence>
<dbReference type="OrthoDB" id="6077919at2759"/>
<dbReference type="PROSITE" id="PS50157">
    <property type="entry name" value="ZINC_FINGER_C2H2_2"/>
    <property type="match status" value="2"/>
</dbReference>
<keyword evidence="2" id="KW-0479">Metal-binding</keyword>
<sequence length="612" mass="65106">MKLCSMNGPSESEVESLLMSPCWGPTQTSSQDQYLLDGHKLLLEHELDSLPSDADQKNSLDVLDNLLLNSSSLNALSDLKPLPPFTGYTGHLSINGISGHHYHAIAQRLPDESNNNYIQSAYQQHHQHQHQQQQQQQHQHQQSNNNNSNANPTSTTAATTTCSGTGGVGGGGGGGSGGSSQEHNIVSSSTCLPESVLSADADACLNDVKLFADSQLDSKLYSVADSCVINASNQGGNGGGGGVSSLASSGSTLTPIDQVADSLHGSGVRIYKDLTEYVDMNSIDDIAAIIGSAIADTTVPNQLDKEEGNDTRDSWMDLDAWIDGNCIQPEGKVLVSQQDTLSDFMLPHSPLPVHASSSTLQSLLSHGYMPLLQNRLQHGPPGAGNAPGNGSSATNTLKSETPSSTSYCNELSAASSSCSPPGSVVSTTDNNLMINPRYLTNNPNPNQQQQQQQQQQQAAYQLTPNGLSGTGLKDGGLCSPDMLSNYPHTTSTTNVPTGTPKAKRSRAQKKSSQQQQQQQIQGDNGASQLNAMSPSGVASFSASDLSGLLGKEKPVHRCSICNRGFLNKSNIKVHLRTHTGEKPFRCDVCAKAFRQKAHLLKHQQIHKRIGRD</sequence>
<gene>
    <name evidence="14" type="primary">LOC111603654</name>
</gene>
<dbReference type="GO" id="GO:0005634">
    <property type="term" value="C:nucleus"/>
    <property type="evidence" value="ECO:0007669"/>
    <property type="project" value="UniProtKB-SubCell"/>
</dbReference>
<reference evidence="14" key="1">
    <citation type="submission" date="2025-08" db="UniProtKB">
        <authorList>
            <consortium name="RefSeq"/>
        </authorList>
    </citation>
    <scope>IDENTIFICATION</scope>
    <source>
        <strain evidence="14">15085-1641.00</strain>
        <tissue evidence="14">Whole body</tissue>
    </source>
</reference>
<accession>A0A6J1MDW2</accession>
<feature type="compositionally biased region" description="Gly residues" evidence="11">
    <location>
        <begin position="164"/>
        <end position="178"/>
    </location>
</feature>
<evidence type="ECO:0000256" key="9">
    <source>
        <dbReference type="ARBA" id="ARBA00023242"/>
    </source>
</evidence>
<feature type="domain" description="C2H2-type" evidence="12">
    <location>
        <begin position="556"/>
        <end position="583"/>
    </location>
</feature>
<keyword evidence="9" id="KW-0539">Nucleus</keyword>
<feature type="compositionally biased region" description="Polar residues" evidence="11">
    <location>
        <begin position="520"/>
        <end position="542"/>
    </location>
</feature>
<name>A0A6J1MDW2_DROHY</name>
<evidence type="ECO:0000256" key="8">
    <source>
        <dbReference type="ARBA" id="ARBA00023163"/>
    </source>
</evidence>
<dbReference type="InterPro" id="IPR050717">
    <property type="entry name" value="C2H2-ZF_Transcription_Reg"/>
</dbReference>
<evidence type="ECO:0000256" key="6">
    <source>
        <dbReference type="ARBA" id="ARBA00023015"/>
    </source>
</evidence>
<dbReference type="GeneID" id="111603654"/>
<feature type="compositionally biased region" description="Low complexity" evidence="11">
    <location>
        <begin position="487"/>
        <end position="500"/>
    </location>
</feature>
<keyword evidence="7" id="KW-0238">DNA-binding</keyword>
<keyword evidence="13" id="KW-1185">Reference proteome</keyword>
<feature type="region of interest" description="Disordered" evidence="11">
    <location>
        <begin position="121"/>
        <end position="186"/>
    </location>
</feature>
<dbReference type="Gene3D" id="3.30.160.60">
    <property type="entry name" value="Classic Zinc Finger"/>
    <property type="match status" value="2"/>
</dbReference>
<dbReference type="GO" id="GO:0000977">
    <property type="term" value="F:RNA polymerase II transcription regulatory region sequence-specific DNA binding"/>
    <property type="evidence" value="ECO:0007669"/>
    <property type="project" value="TreeGrafter"/>
</dbReference>
<evidence type="ECO:0000256" key="5">
    <source>
        <dbReference type="ARBA" id="ARBA00022833"/>
    </source>
</evidence>
<dbReference type="RefSeq" id="XP_023177101.1">
    <property type="nucleotide sequence ID" value="XM_023321333.2"/>
</dbReference>
<dbReference type="PANTHER" id="PTHR14196:SF10">
    <property type="entry name" value="C2H2-TYPE DOMAIN-CONTAINING PROTEIN"/>
    <property type="match status" value="1"/>
</dbReference>
<dbReference type="PROSITE" id="PS00028">
    <property type="entry name" value="ZINC_FINGER_C2H2_1"/>
    <property type="match status" value="2"/>
</dbReference>
<feature type="compositionally biased region" description="Low complexity" evidence="11">
    <location>
        <begin position="441"/>
        <end position="457"/>
    </location>
</feature>
<feature type="compositionally biased region" description="Polar residues" evidence="11">
    <location>
        <begin position="394"/>
        <end position="409"/>
    </location>
</feature>
<protein>
    <submittedName>
        <fullName evidence="14">Ichor</fullName>
    </submittedName>
</protein>
<dbReference type="SUPFAM" id="SSF57667">
    <property type="entry name" value="beta-beta-alpha zinc fingers"/>
    <property type="match status" value="1"/>
</dbReference>
<feature type="compositionally biased region" description="Low complexity" evidence="11">
    <location>
        <begin position="510"/>
        <end position="519"/>
    </location>
</feature>
<evidence type="ECO:0000256" key="10">
    <source>
        <dbReference type="PROSITE-ProRule" id="PRU00042"/>
    </source>
</evidence>
<evidence type="ECO:0000259" key="12">
    <source>
        <dbReference type="PROSITE" id="PS50157"/>
    </source>
</evidence>
<dbReference type="Proteomes" id="UP000504633">
    <property type="component" value="Unplaced"/>
</dbReference>